<evidence type="ECO:0000256" key="1">
    <source>
        <dbReference type="ARBA" id="ARBA00004922"/>
    </source>
</evidence>
<accession>D7FQ40</accession>
<dbReference type="AlphaFoldDB" id="D7FQ40"/>
<dbReference type="STRING" id="2880.D7FQ40"/>
<keyword evidence="4" id="KW-0802">TPR repeat</keyword>
<reference evidence="7 8" key="1">
    <citation type="journal article" date="2010" name="Nature">
        <title>The Ectocarpus genome and the independent evolution of multicellularity in brown algae.</title>
        <authorList>
            <person name="Cock J.M."/>
            <person name="Sterck L."/>
            <person name="Rouze P."/>
            <person name="Scornet D."/>
            <person name="Allen A.E."/>
            <person name="Amoutzias G."/>
            <person name="Anthouard V."/>
            <person name="Artiguenave F."/>
            <person name="Aury J.M."/>
            <person name="Badger J.H."/>
            <person name="Beszteri B."/>
            <person name="Billiau K."/>
            <person name="Bonnet E."/>
            <person name="Bothwell J.H."/>
            <person name="Bowler C."/>
            <person name="Boyen C."/>
            <person name="Brownlee C."/>
            <person name="Carrano C.J."/>
            <person name="Charrier B."/>
            <person name="Cho G.Y."/>
            <person name="Coelho S.M."/>
            <person name="Collen J."/>
            <person name="Corre E."/>
            <person name="Da Silva C."/>
            <person name="Delage L."/>
            <person name="Delaroque N."/>
            <person name="Dittami S.M."/>
            <person name="Doulbeau S."/>
            <person name="Elias M."/>
            <person name="Farnham G."/>
            <person name="Gachon C.M."/>
            <person name="Gschloessl B."/>
            <person name="Heesch S."/>
            <person name="Jabbari K."/>
            <person name="Jubin C."/>
            <person name="Kawai H."/>
            <person name="Kimura K."/>
            <person name="Kloareg B."/>
            <person name="Kupper F.C."/>
            <person name="Lang D."/>
            <person name="Le Bail A."/>
            <person name="Leblanc C."/>
            <person name="Lerouge P."/>
            <person name="Lohr M."/>
            <person name="Lopez P.J."/>
            <person name="Martens C."/>
            <person name="Maumus F."/>
            <person name="Michel G."/>
            <person name="Miranda-Saavedra D."/>
            <person name="Morales J."/>
            <person name="Moreau H."/>
            <person name="Motomura T."/>
            <person name="Nagasato C."/>
            <person name="Napoli C.A."/>
            <person name="Nelson D.R."/>
            <person name="Nyvall-Collen P."/>
            <person name="Peters A.F."/>
            <person name="Pommier C."/>
            <person name="Potin P."/>
            <person name="Poulain J."/>
            <person name="Quesneville H."/>
            <person name="Read B."/>
            <person name="Rensing S.A."/>
            <person name="Ritter A."/>
            <person name="Rousvoal S."/>
            <person name="Samanta M."/>
            <person name="Samson G."/>
            <person name="Schroeder D.C."/>
            <person name="Segurens B."/>
            <person name="Strittmatter M."/>
            <person name="Tonon T."/>
            <person name="Tregear J.W."/>
            <person name="Valentin K."/>
            <person name="von Dassow P."/>
            <person name="Yamagishi T."/>
            <person name="Van de Peer Y."/>
            <person name="Wincker P."/>
        </authorList>
    </citation>
    <scope>NUCLEOTIDE SEQUENCE [LARGE SCALE GENOMIC DNA]</scope>
    <source>
        <strain evidence="8">Ec32 / CCAP1310/4</strain>
    </source>
</reference>
<evidence type="ECO:0000256" key="3">
    <source>
        <dbReference type="ARBA" id="ARBA00022737"/>
    </source>
</evidence>
<evidence type="ECO:0000313" key="7">
    <source>
        <dbReference type="EMBL" id="CBJ48372.1"/>
    </source>
</evidence>
<dbReference type="Pfam" id="PF13844">
    <property type="entry name" value="Glyco_transf_41"/>
    <property type="match status" value="2"/>
</dbReference>
<dbReference type="Gene3D" id="3.40.50.2000">
    <property type="entry name" value="Glycogen Phosphorylase B"/>
    <property type="match status" value="1"/>
</dbReference>
<evidence type="ECO:0000256" key="2">
    <source>
        <dbReference type="ARBA" id="ARBA00022679"/>
    </source>
</evidence>
<feature type="compositionally biased region" description="Basic and acidic residues" evidence="5">
    <location>
        <begin position="579"/>
        <end position="593"/>
    </location>
</feature>
<evidence type="ECO:0000256" key="4">
    <source>
        <dbReference type="ARBA" id="ARBA00022803"/>
    </source>
</evidence>
<dbReference type="PANTHER" id="PTHR44998:SF1">
    <property type="entry name" value="UDP-N-ACETYLGLUCOSAMINE--PEPTIDE N-ACETYLGLUCOSAMINYLTRANSFERASE 110 KDA SUBUNIT"/>
    <property type="match status" value="1"/>
</dbReference>
<gene>
    <name evidence="7" type="ORF">Esi_0002_0144</name>
</gene>
<dbReference type="EMBL" id="FN648375">
    <property type="protein sequence ID" value="CBJ48372.1"/>
    <property type="molecule type" value="Genomic_DNA"/>
</dbReference>
<comment type="pathway">
    <text evidence="1">Protein modification; protein glycosylation.</text>
</comment>
<feature type="domain" description="O-GlcNAc transferase C-terminal" evidence="6">
    <location>
        <begin position="263"/>
        <end position="363"/>
    </location>
</feature>
<keyword evidence="8" id="KW-1185">Reference proteome</keyword>
<evidence type="ECO:0000313" key="8">
    <source>
        <dbReference type="Proteomes" id="UP000002630"/>
    </source>
</evidence>
<dbReference type="OrthoDB" id="421121at2759"/>
<dbReference type="InParanoid" id="D7FQ40"/>
<organism evidence="7 8">
    <name type="scientific">Ectocarpus siliculosus</name>
    <name type="common">Brown alga</name>
    <name type="synonym">Conferva siliculosa</name>
    <dbReference type="NCBI Taxonomy" id="2880"/>
    <lineage>
        <taxon>Eukaryota</taxon>
        <taxon>Sar</taxon>
        <taxon>Stramenopiles</taxon>
        <taxon>Ochrophyta</taxon>
        <taxon>PX clade</taxon>
        <taxon>Phaeophyceae</taxon>
        <taxon>Ectocarpales</taxon>
        <taxon>Ectocarpaceae</taxon>
        <taxon>Ectocarpus</taxon>
    </lineage>
</organism>
<dbReference type="Gene3D" id="1.25.40.10">
    <property type="entry name" value="Tetratricopeptide repeat domain"/>
    <property type="match status" value="1"/>
</dbReference>
<dbReference type="GO" id="GO:0016757">
    <property type="term" value="F:glycosyltransferase activity"/>
    <property type="evidence" value="ECO:0007669"/>
    <property type="project" value="UniProtKB-KW"/>
</dbReference>
<dbReference type="GO" id="GO:0006493">
    <property type="term" value="P:protein O-linked glycosylation"/>
    <property type="evidence" value="ECO:0007669"/>
    <property type="project" value="TreeGrafter"/>
</dbReference>
<dbReference type="eggNOG" id="KOG4626">
    <property type="taxonomic scope" value="Eukaryota"/>
</dbReference>
<keyword evidence="3" id="KW-0677">Repeat</keyword>
<feature type="region of interest" description="Disordered" evidence="5">
    <location>
        <begin position="579"/>
        <end position="602"/>
    </location>
</feature>
<keyword evidence="7" id="KW-0328">Glycosyltransferase</keyword>
<dbReference type="Gene3D" id="3.40.50.11380">
    <property type="match status" value="1"/>
</dbReference>
<dbReference type="InterPro" id="IPR029489">
    <property type="entry name" value="OGT/SEC/SPY_C"/>
</dbReference>
<feature type="domain" description="O-GlcNAc transferase C-terminal" evidence="6">
    <location>
        <begin position="388"/>
        <end position="565"/>
    </location>
</feature>
<protein>
    <submittedName>
        <fullName evidence="7">UDP-N-acetylglucosamine--peptide N-acetylglucosaminyltransferase, family GT41</fullName>
    </submittedName>
</protein>
<evidence type="ECO:0000259" key="6">
    <source>
        <dbReference type="Pfam" id="PF13844"/>
    </source>
</evidence>
<keyword evidence="2" id="KW-0808">Transferase</keyword>
<proteinExistence type="predicted"/>
<dbReference type="InterPro" id="IPR011990">
    <property type="entry name" value="TPR-like_helical_dom_sf"/>
</dbReference>
<evidence type="ECO:0000256" key="5">
    <source>
        <dbReference type="SAM" id="MobiDB-lite"/>
    </source>
</evidence>
<sequence length="662" mass="72734">MNLAALFHRYGDIGSAIEHYRRAAEIIDPSDVDMMVMLRARKASCDWRDWERDVFDLKYQVDVKQLAFGRPPSLLPFDTLLLPHPVTPAWRRRLAEAHSARYVEASTALVGSRSHEAFLGENRTRDAARPEGSDRRTDMQEGIGVEYDGRGEVTGTTAGARIHGTTRTDEGRARLKIGFIGHDFDEHPTAHMIEGVFVWQKRLSGTRQHGTGAADHLTSGAPQKNDWTASMVETNCCSYGGGGQNAKRTSRGDGGNSTFSRARESIRSCASSFVDLYADGHRESVERIRADGVDILVDLQGHTLGGRGQITAARPALVQVNYLVFPGTSGAPYIDYLLGDRHVTPPEHARDFSESLVLLPRTYQANLYEGLAPTSSSSGRKHDRAVLRRGQGLPGDLSRAVFANFNKVDKLDPESFSLWMQILRRVPGSVLWLLEASAVDSERAAIRTRLRQEAESQGVDGGRIVWAKWVSKSEHLSRHALADLFLDTLTYGAHSTATDALAGGLPLLTLAGASFASRVGISLLRNAGPSQSALLVAGQREFEDLAVDLVCTTRGRKVLHSLRASLSWRYKTDFRRSRLGETEKGAGGDKERAGAGGAEPPLPIFDTEAITKDLNRAFMLMSDTHDVWKVRGRRERWPGGTRLPHIVLTGKSLNGGGRHSEF</sequence>
<dbReference type="Proteomes" id="UP000002630">
    <property type="component" value="Linkage Group LG02"/>
</dbReference>
<dbReference type="PANTHER" id="PTHR44998">
    <property type="match status" value="1"/>
</dbReference>
<name>D7FQ40_ECTSI</name>
<dbReference type="EMBL" id="FN649727">
    <property type="protein sequence ID" value="CBJ48372.1"/>
    <property type="molecule type" value="Genomic_DNA"/>
</dbReference>